<dbReference type="EMBL" id="MYFO01000008">
    <property type="protein sequence ID" value="TFE89003.1"/>
    <property type="molecule type" value="Genomic_DNA"/>
</dbReference>
<dbReference type="OrthoDB" id="9802640at2"/>
<keyword evidence="1" id="KW-0255">Endonuclease</keyword>
<proteinExistence type="predicted"/>
<dbReference type="RefSeq" id="WP_134751854.1">
    <property type="nucleotide sequence ID" value="NZ_MYFO02000011.1"/>
</dbReference>
<dbReference type="PANTHER" id="PTHR37827:SF1">
    <property type="entry name" value="HNH DOMAIN-CONTAINING PROTEIN"/>
    <property type="match status" value="1"/>
</dbReference>
<evidence type="ECO:0000313" key="2">
    <source>
        <dbReference type="Proteomes" id="UP000298246"/>
    </source>
</evidence>
<gene>
    <name evidence="1" type="ORF">B5M42_08835</name>
</gene>
<reference evidence="1 2" key="1">
    <citation type="submission" date="2017-03" db="EMBL/GenBank/DDBJ databases">
        <title>Isolation of Levoglucosan Utilizing Bacteria.</title>
        <authorList>
            <person name="Arya A.S."/>
        </authorList>
    </citation>
    <scope>NUCLEOTIDE SEQUENCE [LARGE SCALE GENOMIC DNA]</scope>
    <source>
        <strain evidence="1 2">MEC069</strain>
    </source>
</reference>
<dbReference type="AlphaFoldDB" id="A0A4Y8Q4Q6"/>
<accession>A0A4Y8Q4Q6</accession>
<keyword evidence="1" id="KW-0378">Hydrolase</keyword>
<comment type="caution">
    <text evidence="1">The sequence shown here is derived from an EMBL/GenBank/DDBJ whole genome shotgun (WGS) entry which is preliminary data.</text>
</comment>
<protein>
    <submittedName>
        <fullName evidence="1">Restriction endonuclease</fullName>
    </submittedName>
</protein>
<keyword evidence="1" id="KW-0540">Nuclease</keyword>
<dbReference type="Proteomes" id="UP000298246">
    <property type="component" value="Unassembled WGS sequence"/>
</dbReference>
<keyword evidence="2" id="KW-1185">Reference proteome</keyword>
<evidence type="ECO:0000313" key="1">
    <source>
        <dbReference type="EMBL" id="TFE89003.1"/>
    </source>
</evidence>
<organism evidence="1 2">
    <name type="scientific">Paenibacillus athensensis</name>
    <dbReference type="NCBI Taxonomy" id="1967502"/>
    <lineage>
        <taxon>Bacteria</taxon>
        <taxon>Bacillati</taxon>
        <taxon>Bacillota</taxon>
        <taxon>Bacilli</taxon>
        <taxon>Bacillales</taxon>
        <taxon>Paenibacillaceae</taxon>
        <taxon>Paenibacillus</taxon>
    </lineage>
</organism>
<name>A0A4Y8Q4Q6_9BACL</name>
<dbReference type="GO" id="GO:0004519">
    <property type="term" value="F:endonuclease activity"/>
    <property type="evidence" value="ECO:0007669"/>
    <property type="project" value="UniProtKB-KW"/>
</dbReference>
<sequence>MPQKRKRPLAGPPLEARPVIGNCELCGRAGVATTEHHLTPREYGGALLPTAALCVPCHKQIHALFTNDQLADGLHTLEALRANPDIASFLKWIRKQPPGALPRIRKSNRLKGR</sequence>
<dbReference type="PANTHER" id="PTHR37827">
    <property type="entry name" value="TUDOR DOMAIN-CONTAINING PROTEIN"/>
    <property type="match status" value="1"/>
</dbReference>